<dbReference type="InterPro" id="IPR020454">
    <property type="entry name" value="DAG/PE-bd"/>
</dbReference>
<keyword evidence="3 15" id="KW-0808">Transferase</keyword>
<evidence type="ECO:0000256" key="11">
    <source>
        <dbReference type="SAM" id="MobiDB-lite"/>
    </source>
</evidence>
<keyword evidence="10" id="KW-0067">ATP-binding</keyword>
<dbReference type="OrthoDB" id="242257at2759"/>
<evidence type="ECO:0000256" key="9">
    <source>
        <dbReference type="ARBA" id="ARBA00022833"/>
    </source>
</evidence>
<dbReference type="Pfam" id="PF00130">
    <property type="entry name" value="C1_1"/>
    <property type="match status" value="2"/>
</dbReference>
<dbReference type="PRINTS" id="PR00008">
    <property type="entry name" value="DAGPEDOMAIN"/>
</dbReference>
<evidence type="ECO:0000256" key="12">
    <source>
        <dbReference type="SAM" id="Phobius"/>
    </source>
</evidence>
<dbReference type="GO" id="GO:0008270">
    <property type="term" value="F:zinc ion binding"/>
    <property type="evidence" value="ECO:0007669"/>
    <property type="project" value="UniProtKB-KW"/>
</dbReference>
<evidence type="ECO:0000256" key="7">
    <source>
        <dbReference type="ARBA" id="ARBA00022771"/>
    </source>
</evidence>
<keyword evidence="5" id="KW-0677">Repeat</keyword>
<dbReference type="Proteomes" id="UP000597762">
    <property type="component" value="Unassembled WGS sequence"/>
</dbReference>
<keyword evidence="7" id="KW-0863">Zinc-finger</keyword>
<gene>
    <name evidence="15" type="ORF">SPHA_15307</name>
</gene>
<keyword evidence="12" id="KW-0472">Membrane</keyword>
<dbReference type="FunFam" id="3.30.60.20:FF:000002">
    <property type="entry name" value="Diacylglycerol kinase"/>
    <property type="match status" value="1"/>
</dbReference>
<evidence type="ECO:0000313" key="15">
    <source>
        <dbReference type="EMBL" id="CAE1178633.1"/>
    </source>
</evidence>
<feature type="chain" id="PRO_5032406529" description="diacylglycerol kinase (ATP)" evidence="13">
    <location>
        <begin position="24"/>
        <end position="432"/>
    </location>
</feature>
<dbReference type="PANTHER" id="PTHR11255:SF54">
    <property type="entry name" value="DIACYLGLYCEROL KINASE THETA"/>
    <property type="match status" value="1"/>
</dbReference>
<keyword evidence="9" id="KW-0862">Zinc</keyword>
<sequence>MWYPCSCRSFTGLLVLFPHHSLSSSPSLSSYPTSPSSAASFNKGGYYHIFYQQQREKGNYKKHQNECVDHRIFLFFFFSSFFFFFFTFCNYNNYHLRNLHHQCYYLALLLPPLLRQPAPTSPTAAAASLSVASCFAPTTTTTVTPTTTSSSSVTTTTTTSSMADPPPVLVSAKPTTPTNSAVDTPSSVEKQDVDRLTESPSSGGSLDSSVEHGHGHFFIKKTFHKPTYCHHCTDMLWGLIGQGYVCEVCNFVVHDRCLKTVVSACSSIATTLIKNPVAHCWSEPGHFKRKFCSVCRKRLEDSLAIRCEICEYYAHIDCQDFVVSDCKECATYIPQRDLLTVVHFHHWREGNLPANSKCVSCKKTCWSSECLAGMRCEWCGVTAHATCYKHLPEECNFGSLREIMLPSSCLTIPRMDVSMETLLGLNNKKASK</sequence>
<evidence type="ECO:0000256" key="3">
    <source>
        <dbReference type="ARBA" id="ARBA00022679"/>
    </source>
</evidence>
<dbReference type="EMBL" id="CAHIKZ030000533">
    <property type="protein sequence ID" value="CAE1178633.1"/>
    <property type="molecule type" value="Genomic_DNA"/>
</dbReference>
<evidence type="ECO:0000256" key="5">
    <source>
        <dbReference type="ARBA" id="ARBA00022737"/>
    </source>
</evidence>
<evidence type="ECO:0000256" key="6">
    <source>
        <dbReference type="ARBA" id="ARBA00022741"/>
    </source>
</evidence>
<dbReference type="GO" id="GO:0016020">
    <property type="term" value="C:membrane"/>
    <property type="evidence" value="ECO:0007669"/>
    <property type="project" value="TreeGrafter"/>
</dbReference>
<dbReference type="InterPro" id="IPR046349">
    <property type="entry name" value="C1-like_sf"/>
</dbReference>
<dbReference type="GO" id="GO:0004143">
    <property type="term" value="F:ATP-dependent diacylglycerol kinase activity"/>
    <property type="evidence" value="ECO:0007669"/>
    <property type="project" value="UniProtKB-EC"/>
</dbReference>
<feature type="region of interest" description="Disordered" evidence="11">
    <location>
        <begin position="139"/>
        <end position="208"/>
    </location>
</feature>
<reference evidence="15" key="1">
    <citation type="submission" date="2021-01" db="EMBL/GenBank/DDBJ databases">
        <authorList>
            <person name="Li R."/>
            <person name="Bekaert M."/>
        </authorList>
    </citation>
    <scope>NUCLEOTIDE SEQUENCE</scope>
    <source>
        <strain evidence="15">Farmed</strain>
    </source>
</reference>
<keyword evidence="12" id="KW-0812">Transmembrane</keyword>
<keyword evidence="13" id="KW-0732">Signal</keyword>
<feature type="compositionally biased region" description="Polar residues" evidence="11">
    <location>
        <begin position="173"/>
        <end position="188"/>
    </location>
</feature>
<feature type="compositionally biased region" description="Low complexity" evidence="11">
    <location>
        <begin position="139"/>
        <end position="161"/>
    </location>
</feature>
<dbReference type="CDD" id="cd20804">
    <property type="entry name" value="C1_DGKtheta_typeV_rpt2"/>
    <property type="match status" value="1"/>
</dbReference>
<dbReference type="SMART" id="SM00109">
    <property type="entry name" value="C1"/>
    <property type="match status" value="3"/>
</dbReference>
<dbReference type="GO" id="GO:0007165">
    <property type="term" value="P:signal transduction"/>
    <property type="evidence" value="ECO:0007669"/>
    <property type="project" value="InterPro"/>
</dbReference>
<comment type="caution">
    <text evidence="15">The sequence shown here is derived from an EMBL/GenBank/DDBJ whole genome shotgun (WGS) entry which is preliminary data.</text>
</comment>
<proteinExistence type="inferred from homology"/>
<dbReference type="GO" id="GO:0005524">
    <property type="term" value="F:ATP binding"/>
    <property type="evidence" value="ECO:0007669"/>
    <property type="project" value="UniProtKB-KW"/>
</dbReference>
<dbReference type="PANTHER" id="PTHR11255">
    <property type="entry name" value="DIACYLGLYCEROL KINASE"/>
    <property type="match status" value="1"/>
</dbReference>
<feature type="domain" description="Phorbol-ester/DAG-type" evidence="14">
    <location>
        <begin position="215"/>
        <end position="265"/>
    </location>
</feature>
<keyword evidence="6" id="KW-0547">Nucleotide-binding</keyword>
<feature type="domain" description="Phorbol-ester/DAG-type" evidence="14">
    <location>
        <begin position="278"/>
        <end position="326"/>
    </location>
</feature>
<dbReference type="Gene3D" id="3.30.60.20">
    <property type="match status" value="3"/>
</dbReference>
<keyword evidence="16" id="KW-1185">Reference proteome</keyword>
<dbReference type="PROSITE" id="PS50081">
    <property type="entry name" value="ZF_DAG_PE_2"/>
    <property type="match status" value="3"/>
</dbReference>
<dbReference type="EC" id="2.7.1.107" evidence="2"/>
<comment type="similarity">
    <text evidence="1">Belongs to the eukaryotic diacylglycerol kinase family.</text>
</comment>
<protein>
    <recommendedName>
        <fullName evidence="2">diacylglycerol kinase (ATP)</fullName>
        <ecNumber evidence="2">2.7.1.107</ecNumber>
    </recommendedName>
</protein>
<organism evidence="15 16">
    <name type="scientific">Acanthosepion pharaonis</name>
    <name type="common">Pharaoh cuttlefish</name>
    <name type="synonym">Sepia pharaonis</name>
    <dbReference type="NCBI Taxonomy" id="158019"/>
    <lineage>
        <taxon>Eukaryota</taxon>
        <taxon>Metazoa</taxon>
        <taxon>Spiralia</taxon>
        <taxon>Lophotrochozoa</taxon>
        <taxon>Mollusca</taxon>
        <taxon>Cephalopoda</taxon>
        <taxon>Coleoidea</taxon>
        <taxon>Decapodiformes</taxon>
        <taxon>Sepiida</taxon>
        <taxon>Sepiina</taxon>
        <taxon>Sepiidae</taxon>
        <taxon>Acanthosepion</taxon>
    </lineage>
</organism>
<evidence type="ECO:0000256" key="1">
    <source>
        <dbReference type="ARBA" id="ARBA00009280"/>
    </source>
</evidence>
<feature type="transmembrane region" description="Helical" evidence="12">
    <location>
        <begin position="72"/>
        <end position="91"/>
    </location>
</feature>
<evidence type="ECO:0000256" key="8">
    <source>
        <dbReference type="ARBA" id="ARBA00022777"/>
    </source>
</evidence>
<dbReference type="CDD" id="cd20854">
    <property type="entry name" value="C1_DGKtheta_typeV_rpt3"/>
    <property type="match status" value="1"/>
</dbReference>
<dbReference type="InterPro" id="IPR002219">
    <property type="entry name" value="PKC_DAG/PE"/>
</dbReference>
<evidence type="ECO:0000313" key="16">
    <source>
        <dbReference type="Proteomes" id="UP000597762"/>
    </source>
</evidence>
<dbReference type="PROSITE" id="PS00479">
    <property type="entry name" value="ZF_DAG_PE_1"/>
    <property type="match status" value="2"/>
</dbReference>
<dbReference type="SUPFAM" id="SSF57889">
    <property type="entry name" value="Cysteine-rich domain"/>
    <property type="match status" value="3"/>
</dbReference>
<keyword evidence="12" id="KW-1133">Transmembrane helix</keyword>
<dbReference type="FunFam" id="3.30.60.20:FF:000058">
    <property type="entry name" value="Diacylglycerol kinase"/>
    <property type="match status" value="1"/>
</dbReference>
<feature type="domain" description="Phorbol-ester/DAG-type" evidence="14">
    <location>
        <begin position="344"/>
        <end position="395"/>
    </location>
</feature>
<accession>A0A812BFS7</accession>
<keyword evidence="4" id="KW-0479">Metal-binding</keyword>
<feature type="compositionally biased region" description="Low complexity" evidence="11">
    <location>
        <begin position="199"/>
        <end position="208"/>
    </location>
</feature>
<evidence type="ECO:0000256" key="13">
    <source>
        <dbReference type="SAM" id="SignalP"/>
    </source>
</evidence>
<feature type="signal peptide" evidence="13">
    <location>
        <begin position="1"/>
        <end position="23"/>
    </location>
</feature>
<evidence type="ECO:0000256" key="4">
    <source>
        <dbReference type="ARBA" id="ARBA00022723"/>
    </source>
</evidence>
<evidence type="ECO:0000256" key="10">
    <source>
        <dbReference type="ARBA" id="ARBA00022840"/>
    </source>
</evidence>
<evidence type="ECO:0000259" key="14">
    <source>
        <dbReference type="PROSITE" id="PS50081"/>
    </source>
</evidence>
<name>A0A812BFS7_ACAPH</name>
<keyword evidence="8" id="KW-0418">Kinase</keyword>
<dbReference type="InterPro" id="IPR037607">
    <property type="entry name" value="DGK"/>
</dbReference>
<evidence type="ECO:0000256" key="2">
    <source>
        <dbReference type="ARBA" id="ARBA00012133"/>
    </source>
</evidence>
<dbReference type="CDD" id="cd20803">
    <property type="entry name" value="C1_DGKtheta_typeV_rpt1"/>
    <property type="match status" value="1"/>
</dbReference>
<dbReference type="AlphaFoldDB" id="A0A812BFS7"/>